<reference evidence="2 3" key="2">
    <citation type="journal article" date="2019" name="G3 (Bethesda)">
        <title>Hybrid Assembly of the Genome of the Entomopathogenic Nematode Steinernema carpocapsae Identifies the X-Chromosome.</title>
        <authorList>
            <person name="Serra L."/>
            <person name="Macchietto M."/>
            <person name="Macias-Munoz A."/>
            <person name="McGill C.J."/>
            <person name="Rodriguez I.M."/>
            <person name="Rodriguez B."/>
            <person name="Murad R."/>
            <person name="Mortazavi A."/>
        </authorList>
    </citation>
    <scope>NUCLEOTIDE SEQUENCE [LARGE SCALE GENOMIC DNA]</scope>
    <source>
        <strain evidence="2 3">ALL</strain>
    </source>
</reference>
<proteinExistence type="predicted"/>
<organism evidence="2 3">
    <name type="scientific">Steinernema carpocapsae</name>
    <name type="common">Entomopathogenic nematode</name>
    <dbReference type="NCBI Taxonomy" id="34508"/>
    <lineage>
        <taxon>Eukaryota</taxon>
        <taxon>Metazoa</taxon>
        <taxon>Ecdysozoa</taxon>
        <taxon>Nematoda</taxon>
        <taxon>Chromadorea</taxon>
        <taxon>Rhabditida</taxon>
        <taxon>Tylenchina</taxon>
        <taxon>Panagrolaimomorpha</taxon>
        <taxon>Strongyloidoidea</taxon>
        <taxon>Steinernematidae</taxon>
        <taxon>Steinernema</taxon>
    </lineage>
</organism>
<dbReference type="Proteomes" id="UP000298663">
    <property type="component" value="Unassembled WGS sequence"/>
</dbReference>
<keyword evidence="3" id="KW-1185">Reference proteome</keyword>
<evidence type="ECO:0000313" key="2">
    <source>
        <dbReference type="EMBL" id="TKR95050.1"/>
    </source>
</evidence>
<gene>
    <name evidence="2" type="ORF">L596_009270</name>
</gene>
<protein>
    <submittedName>
        <fullName evidence="2">Uncharacterized protein</fullName>
    </submittedName>
</protein>
<dbReference type="EMBL" id="AZBU02000002">
    <property type="protein sequence ID" value="TKR95050.1"/>
    <property type="molecule type" value="Genomic_DNA"/>
</dbReference>
<dbReference type="AlphaFoldDB" id="A0A4U5PF54"/>
<evidence type="ECO:0000256" key="1">
    <source>
        <dbReference type="SAM" id="MobiDB-lite"/>
    </source>
</evidence>
<comment type="caution">
    <text evidence="2">The sequence shown here is derived from an EMBL/GenBank/DDBJ whole genome shotgun (WGS) entry which is preliminary data.</text>
</comment>
<feature type="region of interest" description="Disordered" evidence="1">
    <location>
        <begin position="1"/>
        <end position="31"/>
    </location>
</feature>
<accession>A0A4U5PF54</accession>
<feature type="region of interest" description="Disordered" evidence="1">
    <location>
        <begin position="44"/>
        <end position="79"/>
    </location>
</feature>
<reference evidence="2 3" key="1">
    <citation type="journal article" date="2015" name="Genome Biol.">
        <title>Comparative genomics of Steinernema reveals deeply conserved gene regulatory networks.</title>
        <authorList>
            <person name="Dillman A.R."/>
            <person name="Macchietto M."/>
            <person name="Porter C.F."/>
            <person name="Rogers A."/>
            <person name="Williams B."/>
            <person name="Antoshechkin I."/>
            <person name="Lee M.M."/>
            <person name="Goodwin Z."/>
            <person name="Lu X."/>
            <person name="Lewis E.E."/>
            <person name="Goodrich-Blair H."/>
            <person name="Stock S.P."/>
            <person name="Adams B.J."/>
            <person name="Sternberg P.W."/>
            <person name="Mortazavi A."/>
        </authorList>
    </citation>
    <scope>NUCLEOTIDE SEQUENCE [LARGE SCALE GENOMIC DNA]</scope>
    <source>
        <strain evidence="2 3">ALL</strain>
    </source>
</reference>
<feature type="compositionally biased region" description="Basic and acidic residues" evidence="1">
    <location>
        <begin position="44"/>
        <end position="62"/>
    </location>
</feature>
<sequence length="79" mass="8753">MRILAKSPAKHEFAKPKRRASRSPAAAAAGQNERLSIVGIARTKESVGKPRKELPKHGEAAKHQLKPSRTSYEVREARK</sequence>
<name>A0A4U5PF54_STECR</name>
<evidence type="ECO:0000313" key="3">
    <source>
        <dbReference type="Proteomes" id="UP000298663"/>
    </source>
</evidence>